<dbReference type="InterPro" id="IPR011576">
    <property type="entry name" value="Pyridox_Oxase_N"/>
</dbReference>
<dbReference type="NCBIfam" id="TIGR04025">
    <property type="entry name" value="PPOX_FMN_DR2398"/>
    <property type="match status" value="1"/>
</dbReference>
<name>A0A0F9U748_9ZZZZ</name>
<dbReference type="Pfam" id="PF01243">
    <property type="entry name" value="PNPOx_N"/>
    <property type="match status" value="1"/>
</dbReference>
<protein>
    <recommendedName>
        <fullName evidence="1">Pyridoxamine 5'-phosphate oxidase N-terminal domain-containing protein</fullName>
    </recommendedName>
</protein>
<gene>
    <name evidence="2" type="ORF">LCGC14_0242330</name>
</gene>
<accession>A0A0F9U748</accession>
<comment type="caution">
    <text evidence="2">The sequence shown here is derived from an EMBL/GenBank/DDBJ whole genome shotgun (WGS) entry which is preliminary data.</text>
</comment>
<dbReference type="EMBL" id="LAZR01000123">
    <property type="protein sequence ID" value="KKN89040.1"/>
    <property type="molecule type" value="Genomic_DNA"/>
</dbReference>
<dbReference type="InterPro" id="IPR024029">
    <property type="entry name" value="Pyridox_Oxase_FMN-dep"/>
</dbReference>
<dbReference type="AlphaFoldDB" id="A0A0F9U748"/>
<proteinExistence type="predicted"/>
<dbReference type="InterPro" id="IPR012349">
    <property type="entry name" value="Split_barrel_FMN-bd"/>
</dbReference>
<sequence>MTKIATIEALRALYGSPSVRAAQKQLPRLDAHAKAFLGRSPFMLIGSSSPGKLPDVSPKGGEPGFAAIIDDTHIAIPDRPGNKRLDTYENLLANPIVGLLFLLPGMDETLRVNGTAEIRTDDELLDRCAYEGKRPISVLLVEAKEVYFHCAKAFMRSGLWDADKQIDRATMPTLGAMLKDQIGLSGEIQDIDREMVERYKVTMY</sequence>
<evidence type="ECO:0000313" key="2">
    <source>
        <dbReference type="EMBL" id="KKN89040.1"/>
    </source>
</evidence>
<organism evidence="2">
    <name type="scientific">marine sediment metagenome</name>
    <dbReference type="NCBI Taxonomy" id="412755"/>
    <lineage>
        <taxon>unclassified sequences</taxon>
        <taxon>metagenomes</taxon>
        <taxon>ecological metagenomes</taxon>
    </lineage>
</organism>
<dbReference type="Gene3D" id="2.30.110.10">
    <property type="entry name" value="Electron Transport, Fmn-binding Protein, Chain A"/>
    <property type="match status" value="1"/>
</dbReference>
<dbReference type="PANTHER" id="PTHR42815:SF2">
    <property type="entry name" value="FAD-BINDING, PUTATIVE (AFU_ORTHOLOGUE AFUA_6G07600)-RELATED"/>
    <property type="match status" value="1"/>
</dbReference>
<dbReference type="PANTHER" id="PTHR42815">
    <property type="entry name" value="FAD-BINDING, PUTATIVE (AFU_ORTHOLOGUE AFUA_6G07600)-RELATED"/>
    <property type="match status" value="1"/>
</dbReference>
<feature type="domain" description="Pyridoxamine 5'-phosphate oxidase N-terminal" evidence="1">
    <location>
        <begin position="30"/>
        <end position="150"/>
    </location>
</feature>
<reference evidence="2" key="1">
    <citation type="journal article" date="2015" name="Nature">
        <title>Complex archaea that bridge the gap between prokaryotes and eukaryotes.</title>
        <authorList>
            <person name="Spang A."/>
            <person name="Saw J.H."/>
            <person name="Jorgensen S.L."/>
            <person name="Zaremba-Niedzwiedzka K."/>
            <person name="Martijn J."/>
            <person name="Lind A.E."/>
            <person name="van Eijk R."/>
            <person name="Schleper C."/>
            <person name="Guy L."/>
            <person name="Ettema T.J."/>
        </authorList>
    </citation>
    <scope>NUCLEOTIDE SEQUENCE</scope>
</reference>
<evidence type="ECO:0000259" key="1">
    <source>
        <dbReference type="Pfam" id="PF01243"/>
    </source>
</evidence>
<dbReference type="SUPFAM" id="SSF50475">
    <property type="entry name" value="FMN-binding split barrel"/>
    <property type="match status" value="1"/>
</dbReference>